<dbReference type="PROSITE" id="PS51352">
    <property type="entry name" value="THIOREDOXIN_2"/>
    <property type="match status" value="1"/>
</dbReference>
<feature type="transmembrane region" description="Helical" evidence="2">
    <location>
        <begin position="346"/>
        <end position="367"/>
    </location>
</feature>
<name>A0ABX1TAB5_9PROT</name>
<sequence length="646" mass="69639">MDSNVLTVSSRASAMPAIAPGTPTRLARAWLFLGVMALIGSGLLAVLLVLSRTPGIQDVFPLKDLFRAALVVHVDLSVAVWFMAFAAVIWCAVGTASLAWLGWSGFGLAALATALMTFSPFFPGAEPVLNNYIPVLQQPLFFASIWIFAASLSLTVLRALITTWPQRLLAEPLRLGAFLGAVAALLALGAFFWSWALVPWVEGLIYYEVLFWGGGHTLQFQHALLMVVAWLWIAAQLDRPSQVSARAVSVLFLVAALPLLAVPAIYLLVPVGSLSHMELFAKLMLWGHPYMGPLLLLGAGSLWRLRDVPANPARSALLASFTLFALGGVLGYLIQGVNVVIPAHYHGSTVGVTLAFMGLAYVLLPMLGFGRAEGRMAVWQPYVYGAGQLLHVIGLAWSGGVRRAAQGRWCRPVADDLAAEGRHGNDGSRWPDRGDRRADVRCRLSQGDVAAQRTMKQPLALAVAAAVATLATIGWFGYRLIEPNRLPANGLPPGQISSLQLSPEQAQAQADAVMGLTLPDLDGHSQVIAQWRGKILVVNYWASWCAPCVEEMPAFSRLQRQYAAQGVQFVGIGIDDVENMRTFVKAMPVAYPLLVADPAASQMPGLQVKGLPYTLVIGPDGRLQGSRLGRLDEARLEPILQSLTSR</sequence>
<dbReference type="PROSITE" id="PS00194">
    <property type="entry name" value="THIOREDOXIN_1"/>
    <property type="match status" value="1"/>
</dbReference>
<dbReference type="Gene3D" id="3.40.30.10">
    <property type="entry name" value="Glutaredoxin"/>
    <property type="match status" value="1"/>
</dbReference>
<keyword evidence="2" id="KW-0812">Transmembrane</keyword>
<feature type="transmembrane region" description="Helical" evidence="2">
    <location>
        <begin position="141"/>
        <end position="161"/>
    </location>
</feature>
<dbReference type="CDD" id="cd02966">
    <property type="entry name" value="TlpA_like_family"/>
    <property type="match status" value="1"/>
</dbReference>
<protein>
    <submittedName>
        <fullName evidence="4">Redoxin domain-containing protein</fullName>
    </submittedName>
</protein>
<evidence type="ECO:0000256" key="1">
    <source>
        <dbReference type="ARBA" id="ARBA00023284"/>
    </source>
</evidence>
<reference evidence="4" key="1">
    <citation type="submission" date="2019-03" db="EMBL/GenBank/DDBJ databases">
        <title>Metabolic reconstructions from genomes of highly enriched 'Candidatus Accumulibacter' and 'Candidatus Competibacter' bioreactor populations.</title>
        <authorList>
            <person name="Annavajhala M.K."/>
            <person name="Welles L."/>
            <person name="Abbas B."/>
            <person name="Sorokin D."/>
            <person name="Park H."/>
            <person name="Van Loosdrecht M."/>
            <person name="Chandran K."/>
        </authorList>
    </citation>
    <scope>NUCLEOTIDE SEQUENCE</scope>
    <source>
        <strain evidence="4">SBR_L</strain>
    </source>
</reference>
<proteinExistence type="predicted"/>
<feature type="transmembrane region" description="Helical" evidence="2">
    <location>
        <begin position="173"/>
        <end position="198"/>
    </location>
</feature>
<dbReference type="Pfam" id="PF00578">
    <property type="entry name" value="AhpC-TSA"/>
    <property type="match status" value="1"/>
</dbReference>
<feature type="transmembrane region" description="Helical" evidence="2">
    <location>
        <begin position="100"/>
        <end position="121"/>
    </location>
</feature>
<keyword evidence="2" id="KW-0472">Membrane</keyword>
<dbReference type="InterPro" id="IPR000866">
    <property type="entry name" value="AhpC/TSA"/>
</dbReference>
<keyword evidence="5" id="KW-1185">Reference proteome</keyword>
<feature type="transmembrane region" description="Helical" evidence="2">
    <location>
        <begin position="70"/>
        <end position="93"/>
    </location>
</feature>
<keyword evidence="1" id="KW-0676">Redox-active center</keyword>
<evidence type="ECO:0000313" key="4">
    <source>
        <dbReference type="EMBL" id="NMQ06044.1"/>
    </source>
</evidence>
<feature type="transmembrane region" description="Helical" evidence="2">
    <location>
        <begin position="218"/>
        <end position="235"/>
    </location>
</feature>
<evidence type="ECO:0000259" key="3">
    <source>
        <dbReference type="PROSITE" id="PS51352"/>
    </source>
</evidence>
<organism evidence="4 5">
    <name type="scientific">Candidatus Accumulibacter contiguus</name>
    <dbReference type="NCBI Taxonomy" id="2954381"/>
    <lineage>
        <taxon>Bacteria</taxon>
        <taxon>Pseudomonadati</taxon>
        <taxon>Pseudomonadota</taxon>
        <taxon>Betaproteobacteria</taxon>
        <taxon>Candidatus Accumulibacter</taxon>
    </lineage>
</organism>
<dbReference type="Proteomes" id="UP000886469">
    <property type="component" value="Unassembled WGS sequence"/>
</dbReference>
<feature type="transmembrane region" description="Helical" evidence="2">
    <location>
        <begin position="315"/>
        <end position="334"/>
    </location>
</feature>
<evidence type="ECO:0000256" key="2">
    <source>
        <dbReference type="SAM" id="Phobius"/>
    </source>
</evidence>
<comment type="caution">
    <text evidence="4">The sequence shown here is derived from an EMBL/GenBank/DDBJ whole genome shotgun (WGS) entry which is preliminary data.</text>
</comment>
<dbReference type="RefSeq" id="WP_169070653.1">
    <property type="nucleotide sequence ID" value="NZ_SPMX01000034.1"/>
</dbReference>
<gene>
    <name evidence="4" type="ORF">E4Q08_12670</name>
</gene>
<dbReference type="InterPro" id="IPR036927">
    <property type="entry name" value="Cyt_c_oxase-like_su1_sf"/>
</dbReference>
<dbReference type="Gene3D" id="1.20.210.10">
    <property type="entry name" value="Cytochrome c oxidase-like, subunit I domain"/>
    <property type="match status" value="1"/>
</dbReference>
<dbReference type="SUPFAM" id="SSF52833">
    <property type="entry name" value="Thioredoxin-like"/>
    <property type="match status" value="1"/>
</dbReference>
<accession>A0ABX1TAB5</accession>
<feature type="transmembrane region" description="Helical" evidence="2">
    <location>
        <begin position="283"/>
        <end position="303"/>
    </location>
</feature>
<dbReference type="SUPFAM" id="SSF81442">
    <property type="entry name" value="Cytochrome c oxidase subunit I-like"/>
    <property type="match status" value="1"/>
</dbReference>
<dbReference type="InterPro" id="IPR013766">
    <property type="entry name" value="Thioredoxin_domain"/>
</dbReference>
<feature type="transmembrane region" description="Helical" evidence="2">
    <location>
        <begin position="247"/>
        <end position="271"/>
    </location>
</feature>
<evidence type="ECO:0000313" key="5">
    <source>
        <dbReference type="Proteomes" id="UP000886469"/>
    </source>
</evidence>
<dbReference type="PANTHER" id="PTHR42852:SF13">
    <property type="entry name" value="PROTEIN DIPZ"/>
    <property type="match status" value="1"/>
</dbReference>
<dbReference type="InterPro" id="IPR050553">
    <property type="entry name" value="Thioredoxin_ResA/DsbE_sf"/>
</dbReference>
<dbReference type="PANTHER" id="PTHR42852">
    <property type="entry name" value="THIOL:DISULFIDE INTERCHANGE PROTEIN DSBE"/>
    <property type="match status" value="1"/>
</dbReference>
<feature type="domain" description="Thioredoxin" evidence="3">
    <location>
        <begin position="507"/>
        <end position="645"/>
    </location>
</feature>
<dbReference type="EMBL" id="SPMX01000034">
    <property type="protein sequence ID" value="NMQ06044.1"/>
    <property type="molecule type" value="Genomic_DNA"/>
</dbReference>
<feature type="transmembrane region" description="Helical" evidence="2">
    <location>
        <begin position="29"/>
        <end position="50"/>
    </location>
</feature>
<dbReference type="InterPro" id="IPR017937">
    <property type="entry name" value="Thioredoxin_CS"/>
</dbReference>
<keyword evidence="2" id="KW-1133">Transmembrane helix</keyword>
<dbReference type="InterPro" id="IPR036249">
    <property type="entry name" value="Thioredoxin-like_sf"/>
</dbReference>
<feature type="transmembrane region" description="Helical" evidence="2">
    <location>
        <begin position="459"/>
        <end position="478"/>
    </location>
</feature>